<dbReference type="AlphaFoldDB" id="A0A7W4I997"/>
<dbReference type="InterPro" id="IPR016064">
    <property type="entry name" value="NAD/diacylglycerol_kinase_sf"/>
</dbReference>
<dbReference type="PANTHER" id="PTHR12358">
    <property type="entry name" value="SPHINGOSINE KINASE"/>
    <property type="match status" value="1"/>
</dbReference>
<evidence type="ECO:0000256" key="1">
    <source>
        <dbReference type="ARBA" id="ARBA00022679"/>
    </source>
</evidence>
<gene>
    <name evidence="6" type="ORF">HLH48_00110</name>
</gene>
<dbReference type="Pfam" id="PF19279">
    <property type="entry name" value="YegS_C"/>
    <property type="match status" value="1"/>
</dbReference>
<dbReference type="SMART" id="SM00046">
    <property type="entry name" value="DAGKc"/>
    <property type="match status" value="1"/>
</dbReference>
<keyword evidence="3 6" id="KW-0418">Kinase</keyword>
<dbReference type="Gene3D" id="3.40.50.10330">
    <property type="entry name" value="Probable inorganic polyphosphate/atp-NAD kinase, domain 1"/>
    <property type="match status" value="1"/>
</dbReference>
<dbReference type="InterPro" id="IPR050187">
    <property type="entry name" value="Lipid_Phosphate_FormReg"/>
</dbReference>
<evidence type="ECO:0000256" key="2">
    <source>
        <dbReference type="ARBA" id="ARBA00022741"/>
    </source>
</evidence>
<dbReference type="Pfam" id="PF00781">
    <property type="entry name" value="DAGK_cat"/>
    <property type="match status" value="1"/>
</dbReference>
<dbReference type="GO" id="GO:0016301">
    <property type="term" value="F:kinase activity"/>
    <property type="evidence" value="ECO:0007669"/>
    <property type="project" value="UniProtKB-KW"/>
</dbReference>
<dbReference type="PANTHER" id="PTHR12358:SF106">
    <property type="entry name" value="LIPID KINASE YEGS"/>
    <property type="match status" value="1"/>
</dbReference>
<keyword evidence="1" id="KW-0808">Transferase</keyword>
<evidence type="ECO:0000259" key="5">
    <source>
        <dbReference type="PROSITE" id="PS50146"/>
    </source>
</evidence>
<dbReference type="SUPFAM" id="SSF111331">
    <property type="entry name" value="NAD kinase/diacylglycerol kinase-like"/>
    <property type="match status" value="1"/>
</dbReference>
<dbReference type="Gene3D" id="2.60.200.40">
    <property type="match status" value="1"/>
</dbReference>
<dbReference type="InterPro" id="IPR001206">
    <property type="entry name" value="Diacylglycerol_kinase_cat_dom"/>
</dbReference>
<comment type="caution">
    <text evidence="6">The sequence shown here is derived from an EMBL/GenBank/DDBJ whole genome shotgun (WGS) entry which is preliminary data.</text>
</comment>
<evidence type="ECO:0000256" key="4">
    <source>
        <dbReference type="ARBA" id="ARBA00022840"/>
    </source>
</evidence>
<evidence type="ECO:0000256" key="3">
    <source>
        <dbReference type="ARBA" id="ARBA00022777"/>
    </source>
</evidence>
<reference evidence="6 7" key="1">
    <citation type="submission" date="2020-04" db="EMBL/GenBank/DDBJ databases">
        <title>Description of novel Gluconacetobacter.</title>
        <authorList>
            <person name="Sombolestani A."/>
        </authorList>
    </citation>
    <scope>NUCLEOTIDE SEQUENCE [LARGE SCALE GENOMIC DNA]</scope>
    <source>
        <strain evidence="6 7">LMG 19747</strain>
    </source>
</reference>
<dbReference type="GO" id="GO:0005886">
    <property type="term" value="C:plasma membrane"/>
    <property type="evidence" value="ECO:0007669"/>
    <property type="project" value="TreeGrafter"/>
</dbReference>
<proteinExistence type="predicted"/>
<dbReference type="EMBL" id="JABEQJ010000001">
    <property type="protein sequence ID" value="MBB2158596.1"/>
    <property type="molecule type" value="Genomic_DNA"/>
</dbReference>
<organism evidence="6 7">
    <name type="scientific">Gluconacetobacter sacchari</name>
    <dbReference type="NCBI Taxonomy" id="92759"/>
    <lineage>
        <taxon>Bacteria</taxon>
        <taxon>Pseudomonadati</taxon>
        <taxon>Pseudomonadota</taxon>
        <taxon>Alphaproteobacteria</taxon>
        <taxon>Acetobacterales</taxon>
        <taxon>Acetobacteraceae</taxon>
        <taxon>Gluconacetobacter</taxon>
    </lineage>
</organism>
<evidence type="ECO:0000313" key="6">
    <source>
        <dbReference type="EMBL" id="MBB2158596.1"/>
    </source>
</evidence>
<dbReference type="RefSeq" id="WP_182995471.1">
    <property type="nucleotide sequence ID" value="NZ_JABEQJ010000001.1"/>
</dbReference>
<dbReference type="InterPro" id="IPR045540">
    <property type="entry name" value="YegS/DAGK_C"/>
</dbReference>
<protein>
    <submittedName>
        <fullName evidence="6">Diacylglycerol kinase</fullName>
    </submittedName>
</protein>
<keyword evidence="4" id="KW-0067">ATP-binding</keyword>
<dbReference type="PROSITE" id="PS50146">
    <property type="entry name" value="DAGK"/>
    <property type="match status" value="1"/>
</dbReference>
<accession>A0A7W4I997</accession>
<dbReference type="GO" id="GO:0005524">
    <property type="term" value="F:ATP binding"/>
    <property type="evidence" value="ECO:0007669"/>
    <property type="project" value="UniProtKB-KW"/>
</dbReference>
<evidence type="ECO:0000313" key="7">
    <source>
        <dbReference type="Proteomes" id="UP000589085"/>
    </source>
</evidence>
<dbReference type="InterPro" id="IPR017438">
    <property type="entry name" value="ATP-NAD_kinase_N"/>
</dbReference>
<keyword evidence="2" id="KW-0547">Nucleotide-binding</keyword>
<sequence length="302" mass="31983">MVSIKNVLVITNPAAGHHNPSSIARFVRHLRHAGLHPTVVPTRYRGHATILARDAAAGGCYSHIVAAGGDGTIAEVAAGLAGTSAILGILPLGSANVLAHELRIPFDPARNAELIRGGHAATLWPGTLHTPAGSHLFVQMASIGFDAHIVHTTSTRLKARIGRAAYAVSTLSSLARYRLTAFTVMIDDVPYRATTVIVSKGSLYAGKYRLTRHSAHQHNRFSVILFDMSDRMTLARTILSLFLGRIERQKGTRTVTATTVHVPAAALPIQSDGDAKGSSPVHLALSPSPLRVAMPPLTARAG</sequence>
<name>A0A7W4I997_9PROT</name>
<dbReference type="Proteomes" id="UP000589085">
    <property type="component" value="Unassembled WGS sequence"/>
</dbReference>
<feature type="domain" description="DAGKc" evidence="5">
    <location>
        <begin position="2"/>
        <end position="132"/>
    </location>
</feature>